<dbReference type="Proteomes" id="UP000295632">
    <property type="component" value="Unassembled WGS sequence"/>
</dbReference>
<feature type="chain" id="PRO_5038765214" evidence="1">
    <location>
        <begin position="25"/>
        <end position="421"/>
    </location>
</feature>
<comment type="caution">
    <text evidence="2">The sequence shown here is derived from an EMBL/GenBank/DDBJ whole genome shotgun (WGS) entry which is preliminary data.</text>
</comment>
<evidence type="ECO:0000313" key="3">
    <source>
        <dbReference type="Proteomes" id="UP000295632"/>
    </source>
</evidence>
<dbReference type="OrthoDB" id="9768630at2"/>
<sequence>MRNSFFIMAFCLMFLLCGCSQQTGQTEDGRMKLVFWNLFSGGDQEYMLSIVDAYNESQNDVFVESPTIAWADYYTKLVTSVAAGKGPDLAVSHAARVPELYYQGLAAPLDDLANEIGFKWGGITQNVEESIVLDGNHYAIPIDTHPFILYLNKELVTEAGLLDENGNVAMEETPEGFIDFFTKAKKALPQKFPIAMSSTGVDPYRWWWAVYFQMGGTPMLSDDLTETEITMDREIAIKAATYLKSLYHEHELIPPNLGDFYQSFQSGKAVSMLTGVWATGIWEQTEGLEFIPLPLPQLFEQPGDFGGSHTIVMPADPDMSPERKRAGMEFMAFVLDQGAEWAKAGHIPAKTSILQEDAYLEQPYRSSYAEVAQNVVFPSKTIYAGAAQTIMQRNLDLIWTNNASPEEAIDIMIDELEVLVP</sequence>
<keyword evidence="1" id="KW-0732">Signal</keyword>
<evidence type="ECO:0000256" key="1">
    <source>
        <dbReference type="SAM" id="SignalP"/>
    </source>
</evidence>
<dbReference type="SUPFAM" id="SSF53850">
    <property type="entry name" value="Periplasmic binding protein-like II"/>
    <property type="match status" value="1"/>
</dbReference>
<accession>A0A4R6U2X1</accession>
<dbReference type="Pfam" id="PF13416">
    <property type="entry name" value="SBP_bac_8"/>
    <property type="match status" value="1"/>
</dbReference>
<proteinExistence type="predicted"/>
<dbReference type="Gene3D" id="3.40.190.10">
    <property type="entry name" value="Periplasmic binding protein-like II"/>
    <property type="match status" value="1"/>
</dbReference>
<dbReference type="InterPro" id="IPR006059">
    <property type="entry name" value="SBP"/>
</dbReference>
<organism evidence="2 3">
    <name type="scientific">Aureibacillus halotolerans</name>
    <dbReference type="NCBI Taxonomy" id="1508390"/>
    <lineage>
        <taxon>Bacteria</taxon>
        <taxon>Bacillati</taxon>
        <taxon>Bacillota</taxon>
        <taxon>Bacilli</taxon>
        <taxon>Bacillales</taxon>
        <taxon>Bacillaceae</taxon>
        <taxon>Aureibacillus</taxon>
    </lineage>
</organism>
<name>A0A4R6U2X1_9BACI</name>
<protein>
    <submittedName>
        <fullName evidence="2">Carbohydrate ABC transporter substrate-binding protein (CUT1 family)</fullName>
    </submittedName>
</protein>
<reference evidence="2 3" key="1">
    <citation type="submission" date="2019-03" db="EMBL/GenBank/DDBJ databases">
        <title>Genomic Encyclopedia of Type Strains, Phase IV (KMG-IV): sequencing the most valuable type-strain genomes for metagenomic binning, comparative biology and taxonomic classification.</title>
        <authorList>
            <person name="Goeker M."/>
        </authorList>
    </citation>
    <scope>NUCLEOTIDE SEQUENCE [LARGE SCALE GENOMIC DNA]</scope>
    <source>
        <strain evidence="2 3">DSM 28697</strain>
    </source>
</reference>
<dbReference type="InterPro" id="IPR050490">
    <property type="entry name" value="Bact_solute-bd_prot1"/>
</dbReference>
<gene>
    <name evidence="2" type="ORF">EV213_10840</name>
</gene>
<evidence type="ECO:0000313" key="2">
    <source>
        <dbReference type="EMBL" id="TDQ39093.1"/>
    </source>
</evidence>
<dbReference type="AlphaFoldDB" id="A0A4R6U2X1"/>
<dbReference type="PANTHER" id="PTHR43649">
    <property type="entry name" value="ARABINOSE-BINDING PROTEIN-RELATED"/>
    <property type="match status" value="1"/>
</dbReference>
<feature type="signal peptide" evidence="1">
    <location>
        <begin position="1"/>
        <end position="24"/>
    </location>
</feature>
<dbReference type="EMBL" id="SNYJ01000008">
    <property type="protein sequence ID" value="TDQ39093.1"/>
    <property type="molecule type" value="Genomic_DNA"/>
</dbReference>
<dbReference type="PROSITE" id="PS51257">
    <property type="entry name" value="PROKAR_LIPOPROTEIN"/>
    <property type="match status" value="1"/>
</dbReference>
<keyword evidence="3" id="KW-1185">Reference proteome</keyword>
<dbReference type="PANTHER" id="PTHR43649:SF14">
    <property type="entry name" value="BLR3389 PROTEIN"/>
    <property type="match status" value="1"/>
</dbReference>